<dbReference type="GO" id="GO:0003723">
    <property type="term" value="F:RNA binding"/>
    <property type="evidence" value="ECO:0007669"/>
    <property type="project" value="TreeGrafter"/>
</dbReference>
<protein>
    <recommendedName>
        <fullName evidence="2">G-patch domain-containing protein</fullName>
    </recommendedName>
</protein>
<dbReference type="PANTHER" id="PTHR13384">
    <property type="entry name" value="G PATCH DOMAIN-CONTAINING PROTEIN 1"/>
    <property type="match status" value="1"/>
</dbReference>
<dbReference type="PANTHER" id="PTHR13384:SF19">
    <property type="entry name" value="G PATCH DOMAIN-CONTAINING PROTEIN 1"/>
    <property type="match status" value="1"/>
</dbReference>
<feature type="compositionally biased region" description="Polar residues" evidence="1">
    <location>
        <begin position="645"/>
        <end position="656"/>
    </location>
</feature>
<feature type="region of interest" description="Disordered" evidence="1">
    <location>
        <begin position="560"/>
        <end position="601"/>
    </location>
</feature>
<evidence type="ECO:0000256" key="1">
    <source>
        <dbReference type="SAM" id="MobiDB-lite"/>
    </source>
</evidence>
<dbReference type="GO" id="GO:0006397">
    <property type="term" value="P:mRNA processing"/>
    <property type="evidence" value="ECO:0007669"/>
    <property type="project" value="InterPro"/>
</dbReference>
<gene>
    <name evidence="3" type="ORF">AYL99_11559</name>
</gene>
<dbReference type="RefSeq" id="XP_018687825.1">
    <property type="nucleotide sequence ID" value="XM_018843065.1"/>
</dbReference>
<dbReference type="EMBL" id="LVYI01000014">
    <property type="protein sequence ID" value="OAP54458.1"/>
    <property type="molecule type" value="Genomic_DNA"/>
</dbReference>
<dbReference type="InterPro" id="IPR011666">
    <property type="entry name" value="DUF1604"/>
</dbReference>
<reference evidence="3 4" key="1">
    <citation type="submission" date="2016-04" db="EMBL/GenBank/DDBJ databases">
        <title>Draft genome of Fonsecaea erecta CBS 125763.</title>
        <authorList>
            <person name="Weiss V.A."/>
            <person name="Vicente V.A."/>
            <person name="Raittz R.T."/>
            <person name="Moreno L.F."/>
            <person name="De Souza E.M."/>
            <person name="Pedrosa F.O."/>
            <person name="Steffens M.B."/>
            <person name="Faoro H."/>
            <person name="Tadra-Sfeir M.Z."/>
            <person name="Najafzadeh M.J."/>
            <person name="Felipe M.S."/>
            <person name="Teixeira M."/>
            <person name="Sun J."/>
            <person name="Xi L."/>
            <person name="Gomes R."/>
            <person name="De Azevedo C.M."/>
            <person name="Salgado C.G."/>
            <person name="Da Silva M.B."/>
            <person name="Nascimento M.F."/>
            <person name="Queiroz-Telles F."/>
            <person name="Attili D.S."/>
            <person name="Gorbushina A."/>
        </authorList>
    </citation>
    <scope>NUCLEOTIDE SEQUENCE [LARGE SCALE GENOMIC DNA]</scope>
    <source>
        <strain evidence="3 4">CBS 125763</strain>
    </source>
</reference>
<dbReference type="Pfam" id="PF26093">
    <property type="entry name" value="HTH_TGH"/>
    <property type="match status" value="1"/>
</dbReference>
<feature type="domain" description="G-patch" evidence="2">
    <location>
        <begin position="151"/>
        <end position="224"/>
    </location>
</feature>
<feature type="compositionally biased region" description="Polar residues" evidence="1">
    <location>
        <begin position="560"/>
        <end position="569"/>
    </location>
</feature>
<name>A0A178Z3Z3_9EURO</name>
<feature type="region of interest" description="Disordered" evidence="1">
    <location>
        <begin position="443"/>
        <end position="469"/>
    </location>
</feature>
<dbReference type="OrthoDB" id="20507at2759"/>
<comment type="caution">
    <text evidence="3">The sequence shown here is derived from an EMBL/GenBank/DDBJ whole genome shotgun (WGS) entry which is preliminary data.</text>
</comment>
<feature type="region of interest" description="Disordered" evidence="1">
    <location>
        <begin position="218"/>
        <end position="292"/>
    </location>
</feature>
<dbReference type="Pfam" id="PF07713">
    <property type="entry name" value="DUF1604"/>
    <property type="match status" value="1"/>
</dbReference>
<dbReference type="Pfam" id="PF01585">
    <property type="entry name" value="G-patch"/>
    <property type="match status" value="1"/>
</dbReference>
<keyword evidence="4" id="KW-1185">Reference proteome</keyword>
<dbReference type="STRING" id="1367422.A0A178Z3Z3"/>
<dbReference type="InterPro" id="IPR000467">
    <property type="entry name" value="G_patch_dom"/>
</dbReference>
<dbReference type="AlphaFoldDB" id="A0A178Z3Z3"/>
<sequence>MASKRSRQAFEADLRKQSSPFVLYGTPLPPLDDNVRDDGSFVPIWKQEVTDERGRKRLHGAFTGGFSAGYFNTVGSKEGWTPSSFVSSRQNRAKAVQNLPQQKPEDFMDEEDFREAEESRTLNTSSEFAGFGTEHDVMRKTATIDIFRPLDETIGSKLLKRMGWREGQGIGPRIRRAAKFGDREEEDVVDDDVPAQTHLFAPDDVQLVSYTRKTDHKGLGYEGELQGQDQPASRNTTTHNTTLRSTGENSDEEATAPLFGPRMKPARTSNRTGFGVGVLNDDHSDDEDPYSMGPKISYHKVIAGEKMPKTKSKGSGSAANPLVKTKPTFVSRKLAALKGALRKCHDGRLPLDGFVLADELDALGSMTIQDEKYKPPEVPEDWKSSIPPETGAEIASTFFSTAEAAKASNLTAKSRASLLGESQLPGKSVFDFLTPSARDRLAAASGRQNLPAAGSESAPNGYEPSGSETKNLQTMVPQIDRDVALQALNRAVGGWMPYAEDENKRLRYRTYLEIQAGQRAVDEVPPRAENMRQEDWILEMQEFARAAEVFKPISGLMATRFTSSSSSPKGQDGKSGDSATESLLTQARTKPEDPAESAAKLGMFGPMTRSVTNFYPTRLLCKRFGVPMPTPEGAKEDRNGGGTAAGSTEPSFTAPQFRSYVSAGFQHDEGSEVGKSKFENRTGQPPIPAVAETRPAPLDPERNEALEQQRPGQAVFKAIFGSDDEDN</sequence>
<proteinExistence type="predicted"/>
<feature type="region of interest" description="Disordered" evidence="1">
    <location>
        <begin position="626"/>
        <end position="713"/>
    </location>
</feature>
<accession>A0A178Z3Z3</accession>
<dbReference type="Proteomes" id="UP000078343">
    <property type="component" value="Unassembled WGS sequence"/>
</dbReference>
<dbReference type="PROSITE" id="PS50174">
    <property type="entry name" value="G_PATCH"/>
    <property type="match status" value="1"/>
</dbReference>
<dbReference type="GO" id="GO:0005634">
    <property type="term" value="C:nucleus"/>
    <property type="evidence" value="ECO:0007669"/>
    <property type="project" value="TreeGrafter"/>
</dbReference>
<evidence type="ECO:0000313" key="4">
    <source>
        <dbReference type="Proteomes" id="UP000078343"/>
    </source>
</evidence>
<feature type="compositionally biased region" description="Basic and acidic residues" evidence="1">
    <location>
        <begin position="666"/>
        <end position="680"/>
    </location>
</feature>
<organism evidence="3 4">
    <name type="scientific">Fonsecaea erecta</name>
    <dbReference type="NCBI Taxonomy" id="1367422"/>
    <lineage>
        <taxon>Eukaryota</taxon>
        <taxon>Fungi</taxon>
        <taxon>Dikarya</taxon>
        <taxon>Ascomycota</taxon>
        <taxon>Pezizomycotina</taxon>
        <taxon>Eurotiomycetes</taxon>
        <taxon>Chaetothyriomycetidae</taxon>
        <taxon>Chaetothyriales</taxon>
        <taxon>Herpotrichiellaceae</taxon>
        <taxon>Fonsecaea</taxon>
    </lineage>
</organism>
<feature type="compositionally biased region" description="Polar residues" evidence="1">
    <location>
        <begin position="577"/>
        <end position="588"/>
    </location>
</feature>
<feature type="compositionally biased region" description="Low complexity" evidence="1">
    <location>
        <begin position="233"/>
        <end position="246"/>
    </location>
</feature>
<dbReference type="GeneID" id="30015727"/>
<evidence type="ECO:0000313" key="3">
    <source>
        <dbReference type="EMBL" id="OAP54458.1"/>
    </source>
</evidence>
<evidence type="ECO:0000259" key="2">
    <source>
        <dbReference type="PROSITE" id="PS50174"/>
    </source>
</evidence>